<dbReference type="GO" id="GO:0005886">
    <property type="term" value="C:plasma membrane"/>
    <property type="evidence" value="ECO:0007669"/>
    <property type="project" value="TreeGrafter"/>
</dbReference>
<evidence type="ECO:0000313" key="10">
    <source>
        <dbReference type="EMBL" id="KLU64074.1"/>
    </source>
</evidence>
<evidence type="ECO:0000256" key="4">
    <source>
        <dbReference type="ARBA" id="ARBA00022827"/>
    </source>
</evidence>
<sequence length="604" mass="66616">MASNFIYSNKDHKFIIKEWLDGKKILGLKRYRDYLSIEDVDGILDQSLKVCKDVVAPTNDDGDTIGARFNDGKVTVPPSFHKAFRFLHDNGWGASNNDVDGEGALPEILNQSVREYIIGANPSMSPYIGLSGGIAAVIKTFGSKEQIALYTPKMFAGIWEGTMCLTEPGGGSDVGDMTSKAYPTDDPLVYKIKGTKCFITGGDHDLTENIIHLVLARVDGAAPGTKGLSLFIVPKIWVNEDGSLGDPNDVATVGIEHKMGLKGSATAVLSFGEEGNCRGILLGSAPDEKGVGQGMAQMFMMINGSRMDTGHSALAVATVAYNNAVNYARERIQGRPITNPKGDRVPIIQHEDIRRMLLTQKATLEAMRAMIFKGYYYLDLIQHGDDPEDIRKAKRSIEVITPLVKAYCSDQGWLMITEAIQVLGGYGYTEEYPVARQARDVKIYSIWEGTNFIQSMDLVGRKWRLDNGNIFKEWMMELAAFVQTNQNHSTFAHEFAVLGKALMSYQDLVGTMLGYFKEDIRLVPLYSTRILRITAEVYGGCLLMQQALVAQEKLAQKTADQDFYKGKIQAAKFYVLNIVPDVAATVRIIKEADTSAMDIPEAAF</sequence>
<reference evidence="10 11" key="1">
    <citation type="submission" date="2015-06" db="EMBL/GenBank/DDBJ databases">
        <title>Draft genome of the moderately acidophilic sulfate reducer Candidatus Desulfosporosinus acididurans strain M1.</title>
        <authorList>
            <person name="Poehlein A."/>
            <person name="Petzsch P."/>
            <person name="Johnson B.D."/>
            <person name="Schloemann M."/>
            <person name="Daniel R."/>
            <person name="Muehling M."/>
        </authorList>
    </citation>
    <scope>NUCLEOTIDE SEQUENCE [LARGE SCALE GENOMIC DNA]</scope>
    <source>
        <strain evidence="10 11">M1</strain>
    </source>
</reference>
<organism evidence="10 11">
    <name type="scientific">Desulfosporosinus acididurans</name>
    <dbReference type="NCBI Taxonomy" id="476652"/>
    <lineage>
        <taxon>Bacteria</taxon>
        <taxon>Bacillati</taxon>
        <taxon>Bacillota</taxon>
        <taxon>Clostridia</taxon>
        <taxon>Eubacteriales</taxon>
        <taxon>Desulfitobacteriaceae</taxon>
        <taxon>Desulfosporosinus</taxon>
    </lineage>
</organism>
<comment type="caution">
    <text evidence="10">The sequence shown here is derived from an EMBL/GenBank/DDBJ whole genome shotgun (WGS) entry which is preliminary data.</text>
</comment>
<dbReference type="PROSITE" id="PS00073">
    <property type="entry name" value="ACYL_COA_DH_2"/>
    <property type="match status" value="1"/>
</dbReference>
<keyword evidence="3 6" id="KW-0285">Flavoprotein</keyword>
<proteinExistence type="inferred from homology"/>
<feature type="domain" description="Acyl-CoA dehydrogenase/oxidase C-terminal" evidence="7">
    <location>
        <begin position="292"/>
        <end position="457"/>
    </location>
</feature>
<evidence type="ECO:0000256" key="2">
    <source>
        <dbReference type="ARBA" id="ARBA00009347"/>
    </source>
</evidence>
<dbReference type="Pfam" id="PF12806">
    <property type="entry name" value="Acyl-CoA_dh_C"/>
    <property type="match status" value="1"/>
</dbReference>
<feature type="domain" description="Acyl-CoA oxidase/dehydrogenase middle" evidence="8">
    <location>
        <begin position="163"/>
        <end position="271"/>
    </location>
</feature>
<dbReference type="InterPro" id="IPR052166">
    <property type="entry name" value="Diverse_Acyl-CoA_DH"/>
</dbReference>
<dbReference type="Pfam" id="PF02770">
    <property type="entry name" value="Acyl-CoA_dh_M"/>
    <property type="match status" value="1"/>
</dbReference>
<dbReference type="SUPFAM" id="SSF56645">
    <property type="entry name" value="Acyl-CoA dehydrogenase NM domain-like"/>
    <property type="match status" value="1"/>
</dbReference>
<keyword evidence="11" id="KW-1185">Reference proteome</keyword>
<dbReference type="Gene3D" id="2.40.110.20">
    <property type="match status" value="1"/>
</dbReference>
<comment type="cofactor">
    <cofactor evidence="1 6">
        <name>FAD</name>
        <dbReference type="ChEBI" id="CHEBI:57692"/>
    </cofactor>
</comment>
<comment type="similarity">
    <text evidence="2 6">Belongs to the acyl-CoA dehydrogenase family.</text>
</comment>
<feature type="domain" description="Acetyl-CoA dehydrogenase-like C-terminal" evidence="9">
    <location>
        <begin position="475"/>
        <end position="600"/>
    </location>
</feature>
<dbReference type="InterPro" id="IPR006089">
    <property type="entry name" value="Acyl-CoA_DH_CS"/>
</dbReference>
<dbReference type="InterPro" id="IPR036250">
    <property type="entry name" value="AcylCo_DH-like_C"/>
</dbReference>
<dbReference type="PANTHER" id="PTHR42803">
    <property type="entry name" value="ACYL-COA DEHYDROGENASE"/>
    <property type="match status" value="1"/>
</dbReference>
<evidence type="ECO:0000256" key="5">
    <source>
        <dbReference type="ARBA" id="ARBA00023002"/>
    </source>
</evidence>
<accession>A0A0J1FKR6</accession>
<dbReference type="STRING" id="476652.DEAC_c40680"/>
<evidence type="ECO:0000313" key="11">
    <source>
        <dbReference type="Proteomes" id="UP000036356"/>
    </source>
</evidence>
<dbReference type="InterPro" id="IPR009075">
    <property type="entry name" value="AcylCo_DH/oxidase_C"/>
</dbReference>
<keyword evidence="4 6" id="KW-0274">FAD</keyword>
<protein>
    <submittedName>
        <fullName evidence="10">Acyl-CoA dehydrogenase, short-chain specific</fullName>
        <ecNumber evidence="10">1.3.8.1</ecNumber>
    </submittedName>
</protein>
<dbReference type="EMBL" id="LDZY01000018">
    <property type="protein sequence ID" value="KLU64074.1"/>
    <property type="molecule type" value="Genomic_DNA"/>
</dbReference>
<evidence type="ECO:0000256" key="6">
    <source>
        <dbReference type="RuleBase" id="RU362125"/>
    </source>
</evidence>
<dbReference type="Gene3D" id="1.20.140.10">
    <property type="entry name" value="Butyryl-CoA Dehydrogenase, subunit A, domain 3"/>
    <property type="match status" value="1"/>
</dbReference>
<gene>
    <name evidence="10" type="ORF">DEAC_c40680</name>
</gene>
<dbReference type="InterPro" id="IPR006091">
    <property type="entry name" value="Acyl-CoA_Oxase/DH_mid-dom"/>
</dbReference>
<evidence type="ECO:0000256" key="1">
    <source>
        <dbReference type="ARBA" id="ARBA00001974"/>
    </source>
</evidence>
<dbReference type="Pfam" id="PF00441">
    <property type="entry name" value="Acyl-CoA_dh_1"/>
    <property type="match status" value="1"/>
</dbReference>
<evidence type="ECO:0000256" key="3">
    <source>
        <dbReference type="ARBA" id="ARBA00022630"/>
    </source>
</evidence>
<dbReference type="EC" id="1.3.8.1" evidence="10"/>
<dbReference type="PATRIC" id="fig|476652.3.peg.4311"/>
<dbReference type="GO" id="GO:0016937">
    <property type="term" value="F:short-chain fatty acyl-CoA dehydrogenase activity"/>
    <property type="evidence" value="ECO:0007669"/>
    <property type="project" value="UniProtKB-EC"/>
</dbReference>
<evidence type="ECO:0000259" key="9">
    <source>
        <dbReference type="Pfam" id="PF12806"/>
    </source>
</evidence>
<dbReference type="Proteomes" id="UP000036356">
    <property type="component" value="Unassembled WGS sequence"/>
</dbReference>
<evidence type="ECO:0000259" key="8">
    <source>
        <dbReference type="Pfam" id="PF02770"/>
    </source>
</evidence>
<dbReference type="InterPro" id="IPR009100">
    <property type="entry name" value="AcylCoA_DH/oxidase_NM_dom_sf"/>
</dbReference>
<keyword evidence="5 6" id="KW-0560">Oxidoreductase</keyword>
<dbReference type="PANTHER" id="PTHR42803:SF1">
    <property type="entry name" value="BROAD-SPECIFICITY LINEAR ACYL-COA DEHYDROGENASE FADE5"/>
    <property type="match status" value="1"/>
</dbReference>
<dbReference type="InterPro" id="IPR025878">
    <property type="entry name" value="Acyl-CoA_dh-like_C_dom"/>
</dbReference>
<evidence type="ECO:0000259" key="7">
    <source>
        <dbReference type="Pfam" id="PF00441"/>
    </source>
</evidence>
<name>A0A0J1FKR6_9FIRM</name>
<dbReference type="SUPFAM" id="SSF47203">
    <property type="entry name" value="Acyl-CoA dehydrogenase C-terminal domain-like"/>
    <property type="match status" value="1"/>
</dbReference>
<dbReference type="RefSeq" id="WP_047811831.1">
    <property type="nucleotide sequence ID" value="NZ_LDZY01000018.1"/>
</dbReference>
<dbReference type="AlphaFoldDB" id="A0A0J1FKR6"/>